<dbReference type="HOGENOM" id="CLU_2241318_0_0_1"/>
<reference evidence="3" key="1">
    <citation type="journal article" date="2012" name="Nat. Biotechnol.">
        <title>Reference genome sequence of the model plant Setaria.</title>
        <authorList>
            <person name="Bennetzen J.L."/>
            <person name="Schmutz J."/>
            <person name="Wang H."/>
            <person name="Percifield R."/>
            <person name="Hawkins J."/>
            <person name="Pontaroli A.C."/>
            <person name="Estep M."/>
            <person name="Feng L."/>
            <person name="Vaughn J.N."/>
            <person name="Grimwood J."/>
            <person name="Jenkins J."/>
            <person name="Barry K."/>
            <person name="Lindquist E."/>
            <person name="Hellsten U."/>
            <person name="Deshpande S."/>
            <person name="Wang X."/>
            <person name="Wu X."/>
            <person name="Mitros T."/>
            <person name="Triplett J."/>
            <person name="Yang X."/>
            <person name="Ye C.Y."/>
            <person name="Mauro-Herrera M."/>
            <person name="Wang L."/>
            <person name="Li P."/>
            <person name="Sharma M."/>
            <person name="Sharma R."/>
            <person name="Ronald P.C."/>
            <person name="Panaud O."/>
            <person name="Kellogg E.A."/>
            <person name="Brutnell T.P."/>
            <person name="Doust A.N."/>
            <person name="Tuskan G.A."/>
            <person name="Rokhsar D."/>
            <person name="Devos K.M."/>
        </authorList>
    </citation>
    <scope>NUCLEOTIDE SEQUENCE [LARGE SCALE GENOMIC DNA]</scope>
    <source>
        <strain evidence="3">cv. Yugu1</strain>
    </source>
</reference>
<evidence type="ECO:0000256" key="1">
    <source>
        <dbReference type="SAM" id="MobiDB-lite"/>
    </source>
</evidence>
<feature type="compositionally biased region" description="Polar residues" evidence="1">
    <location>
        <begin position="51"/>
        <end position="64"/>
    </location>
</feature>
<accession>K3Z2K2</accession>
<feature type="region of interest" description="Disordered" evidence="1">
    <location>
        <begin position="48"/>
        <end position="70"/>
    </location>
</feature>
<dbReference type="EnsemblPlants" id="KQK85840">
    <property type="protein sequence ID" value="KQK85840"/>
    <property type="gene ID" value="SETIT_020770mg"/>
</dbReference>
<evidence type="ECO:0000313" key="3">
    <source>
        <dbReference type="Proteomes" id="UP000004995"/>
    </source>
</evidence>
<dbReference type="InParanoid" id="K3Z2K2"/>
<dbReference type="Gramene" id="KQK85840">
    <property type="protein sequence ID" value="KQK85840"/>
    <property type="gene ID" value="SETIT_020770mg"/>
</dbReference>
<protein>
    <submittedName>
        <fullName evidence="2">Uncharacterized protein</fullName>
    </submittedName>
</protein>
<proteinExistence type="predicted"/>
<dbReference type="Proteomes" id="UP000004995">
    <property type="component" value="Unassembled WGS sequence"/>
</dbReference>
<sequence>MAWFSASCLCIIILEDDTPPVLPDPAGDLAQPAGAPLVPAVQQVPAISHPPQVSSIPSSQNQGRTTEDRVRDVAEEAGKGAIKGCCSSFFECLCSNGCGCDSFCF</sequence>
<reference evidence="2" key="2">
    <citation type="submission" date="2018-08" db="UniProtKB">
        <authorList>
            <consortium name="EnsemblPlants"/>
        </authorList>
    </citation>
    <scope>IDENTIFICATION</scope>
    <source>
        <strain evidence="2">Yugu1</strain>
    </source>
</reference>
<organism evidence="2 3">
    <name type="scientific">Setaria italica</name>
    <name type="common">Foxtail millet</name>
    <name type="synonym">Panicum italicum</name>
    <dbReference type="NCBI Taxonomy" id="4555"/>
    <lineage>
        <taxon>Eukaryota</taxon>
        <taxon>Viridiplantae</taxon>
        <taxon>Streptophyta</taxon>
        <taxon>Embryophyta</taxon>
        <taxon>Tracheophyta</taxon>
        <taxon>Spermatophyta</taxon>
        <taxon>Magnoliopsida</taxon>
        <taxon>Liliopsida</taxon>
        <taxon>Poales</taxon>
        <taxon>Poaceae</taxon>
        <taxon>PACMAD clade</taxon>
        <taxon>Panicoideae</taxon>
        <taxon>Panicodae</taxon>
        <taxon>Paniceae</taxon>
        <taxon>Cenchrinae</taxon>
        <taxon>Setaria</taxon>
    </lineage>
</organism>
<dbReference type="AlphaFoldDB" id="K3Z2K2"/>
<name>K3Z2K2_SETIT</name>
<keyword evidence="3" id="KW-1185">Reference proteome</keyword>
<dbReference type="FunCoup" id="K3Z2K2">
    <property type="interactions" value="304"/>
</dbReference>
<evidence type="ECO:0000313" key="2">
    <source>
        <dbReference type="EnsemblPlants" id="KQK85840"/>
    </source>
</evidence>